<feature type="compositionally biased region" description="Gly residues" evidence="4">
    <location>
        <begin position="159"/>
        <end position="193"/>
    </location>
</feature>
<dbReference type="Pfam" id="PF00041">
    <property type="entry name" value="fn3"/>
    <property type="match status" value="2"/>
</dbReference>
<protein>
    <submittedName>
        <fullName evidence="7">Fibronectin type III domain-containing protein</fullName>
    </submittedName>
</protein>
<dbReference type="SUPFAM" id="SSF49265">
    <property type="entry name" value="Fibronectin type III"/>
    <property type="match status" value="4"/>
</dbReference>
<dbReference type="Proteomes" id="UP001589748">
    <property type="component" value="Unassembled WGS sequence"/>
</dbReference>
<comment type="caution">
    <text evidence="7">The sequence shown here is derived from an EMBL/GenBank/DDBJ whole genome shotgun (WGS) entry which is preliminary data.</text>
</comment>
<feature type="compositionally biased region" description="Gly residues" evidence="4">
    <location>
        <begin position="210"/>
        <end position="241"/>
    </location>
</feature>
<dbReference type="Pfam" id="PF04122">
    <property type="entry name" value="CW_binding_2"/>
    <property type="match status" value="3"/>
</dbReference>
<feature type="signal peptide" evidence="5">
    <location>
        <begin position="1"/>
        <end position="23"/>
    </location>
</feature>
<evidence type="ECO:0000256" key="1">
    <source>
        <dbReference type="ARBA" id="ARBA00022737"/>
    </source>
</evidence>
<evidence type="ECO:0000259" key="6">
    <source>
        <dbReference type="PROSITE" id="PS50853"/>
    </source>
</evidence>
<gene>
    <name evidence="7" type="ORF">ACFFVI_08460</name>
</gene>
<dbReference type="PROSITE" id="PS50853">
    <property type="entry name" value="FN3"/>
    <property type="match status" value="4"/>
</dbReference>
<dbReference type="PANTHER" id="PTHR13817">
    <property type="entry name" value="TITIN"/>
    <property type="match status" value="1"/>
</dbReference>
<dbReference type="PANTHER" id="PTHR13817:SF151">
    <property type="entry name" value="TITIN"/>
    <property type="match status" value="1"/>
</dbReference>
<sequence length="1354" mass="129289">MTTSPRRAARLLASGLVPGLVLTTTVAVTTLTTTTAAAVPQTFTPASGTQTFSAGGCRVFLDITGASGASASSTPGAQDGLNRGGRGGRVVVSVPVSALDQVTVEAGPRSASKNSPGNGGAGANSAGAGGGSSRVVITPASGGSPLTFVAGGGGGAGDDAGGIAPGGDAGPVGSAGGGANAGTGGTETAGGLAGPMAGSPADTPVDGAALAGGRGGTAPGTGLSGGGGGGGWFGGGGGGATPGASTTTGGGGGGSNHVPQGVTAEVNGTATGTGDGSVTVEVGGCPTSTKLTATPLDGSARMDFTVPADNGSPITGYQYRVDGGSWTAVAANVSGGSASLVVTGLSNGTSHAVDVRAVNANGPGEVSTASVTPVAVPTAPLNLTATAAGSGAAVLAFDPPAAGSPTGYESSVDGGTTWQSLTTSPGSGTAFAATVDGLANGVATTVRVRALNSSGAGSPAAAGTTLPAGPPSVPVALTGESQNAALALALTPGADGGSPVQRYEYRLNGTGSWVTLPTTVSGSGLTGTVSGLTNGTAYAVEVRAVNAIGAGPARGAGTLTPDVRASAPGLSVSRRDAALTLSITPPTGYGGTPVTGYEASRDDGATWAPLSTSSSGGLEVGTLSGLTNGQNYPVRVRALNAGGPGAASTSRPGTPARPPVLSNVGFVGRDSSARITFAVADGGSPVTGYAYRVASVGSFVPVTPTFTGPGVGYVDVPGLTNGSTDQVRLRATNAVGDTDTADGSVTPYRVSAPSTPTAVPGESSILASWPLPGSLTNVTGYRATAVNGGGSCTVTDPTVRSCVLGAVAGTNDQVTVVSLGANGVDSVPSSPSAAVEADPPTVPAALPPAVPTTLTAVGNPTQPAIGEQVVVVGTGFAPFSTASIAIYSTPTALATVTTDGQGNFSQPVTVPSSLTPGGHTFFAAGVTPTGTTRQMALPVTVALAPVAVQNAPGAPTGLTVTGANNSLALTFVAGPAGTSAITGYEVSTDGGRSFRALTTTTAGGTLRATVTGVANGQSYPVTVRAVSGIGAGAASVVVSATPQAPTLLRLSGNSRVQTSVVAAQQVFPVAARATAAVVATSTTFADSIGGARLAAKVGGPLLLTGSADLDSGVAAEVRRLVRPGGTVYVLGSDSAVSATVADQLADLDRTYEVERLGGANRYATAVRTAEQIGGAGPVYLVSGVDYPDGLTVSALAAATDGTVVLSAGPVLPAVTAQFLARVDPTGARTVPVGGAARTAAGSLPAPAAAAATRAAVVGADRYDTARLLAEGFPGTARAVGLASGTAWPDALVGAAAMGVLQGPLVLTRGDDLTATARTAVTAATDAGARTGFAFGGPNSLEDGPVTAFGRLLRD</sequence>
<dbReference type="InterPro" id="IPR003961">
    <property type="entry name" value="FN3_dom"/>
</dbReference>
<dbReference type="CDD" id="cd00063">
    <property type="entry name" value="FN3"/>
    <property type="match status" value="5"/>
</dbReference>
<evidence type="ECO:0000256" key="5">
    <source>
        <dbReference type="SAM" id="SignalP"/>
    </source>
</evidence>
<keyword evidence="3" id="KW-0624">Polysaccharide degradation</keyword>
<evidence type="ECO:0000256" key="4">
    <source>
        <dbReference type="SAM" id="MobiDB-lite"/>
    </source>
</evidence>
<feature type="compositionally biased region" description="Low complexity" evidence="4">
    <location>
        <begin position="68"/>
        <end position="81"/>
    </location>
</feature>
<feature type="compositionally biased region" description="Gly residues" evidence="4">
    <location>
        <begin position="117"/>
        <end position="132"/>
    </location>
</feature>
<keyword evidence="5" id="KW-0732">Signal</keyword>
<dbReference type="Gene3D" id="2.60.40.10">
    <property type="entry name" value="Immunoglobulins"/>
    <property type="match status" value="6"/>
</dbReference>
<organism evidence="7 8">
    <name type="scientific">Kineococcus gynurae</name>
    <dbReference type="NCBI Taxonomy" id="452979"/>
    <lineage>
        <taxon>Bacteria</taxon>
        <taxon>Bacillati</taxon>
        <taxon>Actinomycetota</taxon>
        <taxon>Actinomycetes</taxon>
        <taxon>Kineosporiales</taxon>
        <taxon>Kineosporiaceae</taxon>
        <taxon>Kineococcus</taxon>
    </lineage>
</organism>
<proteinExistence type="predicted"/>
<keyword evidence="2" id="KW-0378">Hydrolase</keyword>
<dbReference type="EMBL" id="JBHMDM010000004">
    <property type="protein sequence ID" value="MFB9376999.1"/>
    <property type="molecule type" value="Genomic_DNA"/>
</dbReference>
<feature type="region of interest" description="Disordered" evidence="4">
    <location>
        <begin position="403"/>
        <end position="423"/>
    </location>
</feature>
<dbReference type="RefSeq" id="WP_380135342.1">
    <property type="nucleotide sequence ID" value="NZ_JBHLUI010000003.1"/>
</dbReference>
<feature type="region of interest" description="Disordered" evidence="4">
    <location>
        <begin position="104"/>
        <end position="135"/>
    </location>
</feature>
<dbReference type="InterPro" id="IPR013783">
    <property type="entry name" value="Ig-like_fold"/>
</dbReference>
<evidence type="ECO:0000256" key="2">
    <source>
        <dbReference type="ARBA" id="ARBA00023295"/>
    </source>
</evidence>
<evidence type="ECO:0000313" key="7">
    <source>
        <dbReference type="EMBL" id="MFB9376999.1"/>
    </source>
</evidence>
<name>A0ABV5LSC0_9ACTN</name>
<keyword evidence="1" id="KW-0677">Repeat</keyword>
<feature type="domain" description="Fibronectin type-III" evidence="6">
    <location>
        <begin position="567"/>
        <end position="659"/>
    </location>
</feature>
<feature type="chain" id="PRO_5046397634" evidence="5">
    <location>
        <begin position="24"/>
        <end position="1354"/>
    </location>
</feature>
<dbReference type="InterPro" id="IPR050964">
    <property type="entry name" value="Striated_Muscle_Regulatory"/>
</dbReference>
<feature type="domain" description="Fibronectin type-III" evidence="6">
    <location>
        <begin position="951"/>
        <end position="1045"/>
    </location>
</feature>
<keyword evidence="2" id="KW-0326">Glycosidase</keyword>
<evidence type="ECO:0000256" key="3">
    <source>
        <dbReference type="ARBA" id="ARBA00023326"/>
    </source>
</evidence>
<keyword evidence="8" id="KW-1185">Reference proteome</keyword>
<accession>A0ABV5LSC0</accession>
<feature type="compositionally biased region" description="Polar residues" evidence="4">
    <location>
        <begin position="407"/>
        <end position="423"/>
    </location>
</feature>
<dbReference type="InterPro" id="IPR036116">
    <property type="entry name" value="FN3_sf"/>
</dbReference>
<feature type="region of interest" description="Disordered" evidence="4">
    <location>
        <begin position="159"/>
        <end position="262"/>
    </location>
</feature>
<keyword evidence="3" id="KW-0119">Carbohydrate metabolism</keyword>
<reference evidence="7 8" key="1">
    <citation type="submission" date="2024-09" db="EMBL/GenBank/DDBJ databases">
        <authorList>
            <person name="Sun Q."/>
            <person name="Mori K."/>
        </authorList>
    </citation>
    <scope>NUCLEOTIDE SEQUENCE [LARGE SCALE GENOMIC DNA]</scope>
    <source>
        <strain evidence="7 8">TISTR 1856</strain>
    </source>
</reference>
<feature type="domain" description="Fibronectin type-III" evidence="6">
    <location>
        <begin position="285"/>
        <end position="381"/>
    </location>
</feature>
<feature type="domain" description="Fibronectin type-III" evidence="6">
    <location>
        <begin position="470"/>
        <end position="566"/>
    </location>
</feature>
<feature type="region of interest" description="Disordered" evidence="4">
    <location>
        <begin position="68"/>
        <end position="88"/>
    </location>
</feature>
<dbReference type="SMART" id="SM00060">
    <property type="entry name" value="FN3"/>
    <property type="match status" value="7"/>
</dbReference>
<dbReference type="InterPro" id="IPR007253">
    <property type="entry name" value="Cell_wall-bd_2"/>
</dbReference>
<evidence type="ECO:0000313" key="8">
    <source>
        <dbReference type="Proteomes" id="UP001589748"/>
    </source>
</evidence>